<feature type="transmembrane region" description="Helical" evidence="6">
    <location>
        <begin position="294"/>
        <end position="319"/>
    </location>
</feature>
<evidence type="ECO:0000256" key="1">
    <source>
        <dbReference type="ARBA" id="ARBA00004651"/>
    </source>
</evidence>
<dbReference type="InterPro" id="IPR002797">
    <property type="entry name" value="Polysacc_synth"/>
</dbReference>
<accession>A0A9E5DN64</accession>
<sequence length="474" mass="53326">MNGTQKLAKNTVILFISQFIGYVLGFFYIMYSARYLGAENFGILSSAIALTGIFGVFMDLGLSTFTTREVSKDKKLAGKFLGNTILIRSILSSFIFLIIVIFVNILPYPPIVKNIIYIIALSTVFAVAADIFNSIFQSYEKMEFRAIGQILNNFFLLAGALIAITFKFDITGFAIVYLIANLLFLIYSAAACIRKFILPKIEIDLYFWKWALLESLPISFAILFSIIVFRIDTVILSLIKGNMAVGYYNASYKLIEALMVVPIVFSTAIYPVFSKLHVYSKDSLSFSYNKSLKYLIILGLPIAAGSVALSDQIILLIYGAGFIQSSTALKILIWAIPIIYLTYLFRILLISVNKQKLLLIILSICMIFNITTNVIFIPYFSYLGSSLATVLTEFLSLVLSVYFISKNICKIEVKTIAIKPVIASFFVFLVANYFKNNLLIAILLSTLIYFGILFAMKTFSESDLIIFKRIFNRE</sequence>
<feature type="transmembrane region" description="Helical" evidence="6">
    <location>
        <begin position="357"/>
        <end position="380"/>
    </location>
</feature>
<feature type="transmembrane region" description="Helical" evidence="6">
    <location>
        <begin position="205"/>
        <end position="231"/>
    </location>
</feature>
<comment type="subcellular location">
    <subcellularLocation>
        <location evidence="1">Cell membrane</location>
        <topology evidence="1">Multi-pass membrane protein</topology>
    </subcellularLocation>
</comment>
<dbReference type="EMBL" id="JAPVES010000030">
    <property type="protein sequence ID" value="MCZ3373372.1"/>
    <property type="molecule type" value="Genomic_DNA"/>
</dbReference>
<dbReference type="InterPro" id="IPR050833">
    <property type="entry name" value="Poly_Biosynth_Transport"/>
</dbReference>
<name>A0A9E5DN64_9EURY</name>
<feature type="transmembrane region" description="Helical" evidence="6">
    <location>
        <begin position="416"/>
        <end position="434"/>
    </location>
</feature>
<dbReference type="PANTHER" id="PTHR30250">
    <property type="entry name" value="PST FAMILY PREDICTED COLANIC ACID TRANSPORTER"/>
    <property type="match status" value="1"/>
</dbReference>
<evidence type="ECO:0000256" key="6">
    <source>
        <dbReference type="SAM" id="Phobius"/>
    </source>
</evidence>
<evidence type="ECO:0000256" key="5">
    <source>
        <dbReference type="ARBA" id="ARBA00023136"/>
    </source>
</evidence>
<dbReference type="Proteomes" id="UP001074446">
    <property type="component" value="Unassembled WGS sequence"/>
</dbReference>
<feature type="transmembrane region" description="Helical" evidence="6">
    <location>
        <begin position="331"/>
        <end position="350"/>
    </location>
</feature>
<feature type="transmembrane region" description="Helical" evidence="6">
    <location>
        <begin position="144"/>
        <end position="164"/>
    </location>
</feature>
<dbReference type="AlphaFoldDB" id="A0A9E5DN64"/>
<dbReference type="PANTHER" id="PTHR30250:SF11">
    <property type="entry name" value="O-ANTIGEN TRANSPORTER-RELATED"/>
    <property type="match status" value="1"/>
</dbReference>
<comment type="caution">
    <text evidence="7">The sequence shown here is derived from an EMBL/GenBank/DDBJ whole genome shotgun (WGS) entry which is preliminary data.</text>
</comment>
<evidence type="ECO:0000313" key="9">
    <source>
        <dbReference type="Proteomes" id="UP001068021"/>
    </source>
</evidence>
<evidence type="ECO:0000313" key="7">
    <source>
        <dbReference type="EMBL" id="MCZ3367480.1"/>
    </source>
</evidence>
<feature type="transmembrane region" description="Helical" evidence="6">
    <location>
        <begin position="43"/>
        <end position="65"/>
    </location>
</feature>
<feature type="transmembrane region" description="Helical" evidence="6">
    <location>
        <begin position="251"/>
        <end position="273"/>
    </location>
</feature>
<evidence type="ECO:0000313" key="8">
    <source>
        <dbReference type="EMBL" id="MCZ3373372.1"/>
    </source>
</evidence>
<feature type="transmembrane region" description="Helical" evidence="6">
    <location>
        <begin position="440"/>
        <end position="459"/>
    </location>
</feature>
<proteinExistence type="predicted"/>
<keyword evidence="2" id="KW-1003">Cell membrane</keyword>
<keyword evidence="3 6" id="KW-0812">Transmembrane</keyword>
<gene>
    <name evidence="8" type="ORF">O3H35_12065</name>
    <name evidence="7" type="ORF">O3H54_16425</name>
</gene>
<dbReference type="RefSeq" id="WP_048082699.1">
    <property type="nucleotide sequence ID" value="NZ_JAPVER010000020.1"/>
</dbReference>
<dbReference type="EMBL" id="JAPVER010000020">
    <property type="protein sequence ID" value="MCZ3367480.1"/>
    <property type="molecule type" value="Genomic_DNA"/>
</dbReference>
<feature type="transmembrane region" description="Helical" evidence="6">
    <location>
        <begin position="386"/>
        <end position="404"/>
    </location>
</feature>
<dbReference type="Proteomes" id="UP001068021">
    <property type="component" value="Unassembled WGS sequence"/>
</dbReference>
<keyword evidence="4 6" id="KW-1133">Transmembrane helix</keyword>
<evidence type="ECO:0000256" key="3">
    <source>
        <dbReference type="ARBA" id="ARBA00022692"/>
    </source>
</evidence>
<dbReference type="CDD" id="cd13128">
    <property type="entry name" value="MATE_Wzx_like"/>
    <property type="match status" value="1"/>
</dbReference>
<protein>
    <submittedName>
        <fullName evidence="7">Flippase</fullName>
    </submittedName>
</protein>
<dbReference type="GO" id="GO:0005886">
    <property type="term" value="C:plasma membrane"/>
    <property type="evidence" value="ECO:0007669"/>
    <property type="project" value="UniProtKB-SubCell"/>
</dbReference>
<organism evidence="7 9">
    <name type="scientific">Methanobacterium veterum</name>
    <dbReference type="NCBI Taxonomy" id="408577"/>
    <lineage>
        <taxon>Archaea</taxon>
        <taxon>Methanobacteriati</taxon>
        <taxon>Methanobacteriota</taxon>
        <taxon>Methanomada group</taxon>
        <taxon>Methanobacteria</taxon>
        <taxon>Methanobacteriales</taxon>
        <taxon>Methanobacteriaceae</taxon>
        <taxon>Methanobacterium</taxon>
    </lineage>
</organism>
<evidence type="ECO:0000256" key="4">
    <source>
        <dbReference type="ARBA" id="ARBA00022989"/>
    </source>
</evidence>
<reference evidence="7" key="1">
    <citation type="submission" date="2022-12" db="EMBL/GenBank/DDBJ databases">
        <title>Reclassification of two methanogenic archaea species isolated from the Kolyma lowland permafrost.</title>
        <authorList>
            <person name="Trubitsyn V.E."/>
            <person name="Rivkina E.M."/>
            <person name="Shcherbakova V.A."/>
        </authorList>
    </citation>
    <scope>NUCLEOTIDE SEQUENCE</scope>
    <source>
        <strain evidence="7">M2</strain>
        <strain evidence="8">MK4</strain>
    </source>
</reference>
<feature type="transmembrane region" description="Helical" evidence="6">
    <location>
        <begin position="85"/>
        <end position="108"/>
    </location>
</feature>
<feature type="transmembrane region" description="Helical" evidence="6">
    <location>
        <begin position="114"/>
        <end position="132"/>
    </location>
</feature>
<keyword evidence="5 6" id="KW-0472">Membrane</keyword>
<keyword evidence="9" id="KW-1185">Reference proteome</keyword>
<evidence type="ECO:0000256" key="2">
    <source>
        <dbReference type="ARBA" id="ARBA00022475"/>
    </source>
</evidence>
<feature type="transmembrane region" description="Helical" evidence="6">
    <location>
        <begin position="12"/>
        <end position="31"/>
    </location>
</feature>
<dbReference type="Pfam" id="PF01943">
    <property type="entry name" value="Polysacc_synt"/>
    <property type="match status" value="1"/>
</dbReference>
<feature type="transmembrane region" description="Helical" evidence="6">
    <location>
        <begin position="170"/>
        <end position="193"/>
    </location>
</feature>